<dbReference type="EMBL" id="CP000113">
    <property type="protein sequence ID" value="ABF85888.1"/>
    <property type="molecule type" value="Genomic_DNA"/>
</dbReference>
<dbReference type="EnsemblBacteria" id="ABF85888">
    <property type="protein sequence ID" value="ABF85888"/>
    <property type="gene ID" value="MXAN_3608"/>
</dbReference>
<name>Q1D6C7_MYXXD</name>
<reference evidence="2 3" key="1">
    <citation type="journal article" date="2006" name="Proc. Natl. Acad. Sci. U.S.A.">
        <title>Evolution of sensory complexity recorded in a myxobacterial genome.</title>
        <authorList>
            <person name="Goldman B.S."/>
            <person name="Nierman W.C."/>
            <person name="Kaiser D."/>
            <person name="Slater S.C."/>
            <person name="Durkin A.S."/>
            <person name="Eisen J.A."/>
            <person name="Ronning C.M."/>
            <person name="Barbazuk W.B."/>
            <person name="Blanchard M."/>
            <person name="Field C."/>
            <person name="Halling C."/>
            <person name="Hinkle G."/>
            <person name="Iartchuk O."/>
            <person name="Kim H.S."/>
            <person name="Mackenzie C."/>
            <person name="Madupu R."/>
            <person name="Miller N."/>
            <person name="Shvartsbeyn A."/>
            <person name="Sullivan S.A."/>
            <person name="Vaudin M."/>
            <person name="Wiegand R."/>
            <person name="Kaplan H.B."/>
        </authorList>
    </citation>
    <scope>NUCLEOTIDE SEQUENCE [LARGE SCALE GENOMIC DNA]</scope>
    <source>
        <strain evidence="3">DK1622</strain>
    </source>
</reference>
<gene>
    <name evidence="2" type="ordered locus">MXAN_3608</name>
</gene>
<evidence type="ECO:0000256" key="1">
    <source>
        <dbReference type="SAM" id="MobiDB-lite"/>
    </source>
</evidence>
<protein>
    <submittedName>
        <fullName evidence="2">Uncharacterized protein</fullName>
    </submittedName>
</protein>
<proteinExistence type="predicted"/>
<sequence length="93" mass="10324">MRADFWRRAAECATPSSPARPSRTPGRAPRKALQVSLVGLLTFQDARSPGLHRLALLSSTFRRHPALPLAAELSNFSPSMTRNPRFLVTINTR</sequence>
<evidence type="ECO:0000313" key="2">
    <source>
        <dbReference type="EMBL" id="ABF85888.1"/>
    </source>
</evidence>
<dbReference type="KEGG" id="mxa:MXAN_3608"/>
<dbReference type="AlphaFoldDB" id="Q1D6C7"/>
<dbReference type="HOGENOM" id="CLU_2396593_0_0_7"/>
<accession>Q1D6C7</accession>
<keyword evidence="3" id="KW-1185">Reference proteome</keyword>
<feature type="region of interest" description="Disordered" evidence="1">
    <location>
        <begin position="1"/>
        <end position="30"/>
    </location>
</feature>
<evidence type="ECO:0000313" key="3">
    <source>
        <dbReference type="Proteomes" id="UP000002402"/>
    </source>
</evidence>
<feature type="compositionally biased region" description="Low complexity" evidence="1">
    <location>
        <begin position="13"/>
        <end position="27"/>
    </location>
</feature>
<feature type="compositionally biased region" description="Basic and acidic residues" evidence="1">
    <location>
        <begin position="1"/>
        <end position="10"/>
    </location>
</feature>
<dbReference type="Proteomes" id="UP000002402">
    <property type="component" value="Chromosome"/>
</dbReference>
<organism evidence="2 3">
    <name type="scientific">Myxococcus xanthus (strain DK1622)</name>
    <dbReference type="NCBI Taxonomy" id="246197"/>
    <lineage>
        <taxon>Bacteria</taxon>
        <taxon>Pseudomonadati</taxon>
        <taxon>Myxococcota</taxon>
        <taxon>Myxococcia</taxon>
        <taxon>Myxococcales</taxon>
        <taxon>Cystobacterineae</taxon>
        <taxon>Myxococcaceae</taxon>
        <taxon>Myxococcus</taxon>
    </lineage>
</organism>